<dbReference type="GO" id="GO:0006508">
    <property type="term" value="P:proteolysis"/>
    <property type="evidence" value="ECO:0007669"/>
    <property type="project" value="UniProtKB-KW"/>
</dbReference>
<dbReference type="SUPFAM" id="SSF52096">
    <property type="entry name" value="ClpP/crotonase"/>
    <property type="match status" value="1"/>
</dbReference>
<dbReference type="PANTHER" id="PTHR10381">
    <property type="entry name" value="ATP-DEPENDENT CLP PROTEASE PROTEOLYTIC SUBUNIT"/>
    <property type="match status" value="1"/>
</dbReference>
<dbReference type="EMBL" id="JBHUPA010000002">
    <property type="protein sequence ID" value="MFD2961616.1"/>
    <property type="molecule type" value="Genomic_DNA"/>
</dbReference>
<dbReference type="CDD" id="cd07016">
    <property type="entry name" value="S14_ClpP_1"/>
    <property type="match status" value="1"/>
</dbReference>
<keyword evidence="9" id="KW-1185">Reference proteome</keyword>
<evidence type="ECO:0000256" key="7">
    <source>
        <dbReference type="SAM" id="MobiDB-lite"/>
    </source>
</evidence>
<keyword evidence="2" id="KW-0963">Cytoplasm</keyword>
<dbReference type="RefSeq" id="WP_377609848.1">
    <property type="nucleotide sequence ID" value="NZ_JBHUPA010000002.1"/>
</dbReference>
<feature type="region of interest" description="Disordered" evidence="7">
    <location>
        <begin position="357"/>
        <end position="398"/>
    </location>
</feature>
<dbReference type="InterPro" id="IPR001907">
    <property type="entry name" value="ClpP"/>
</dbReference>
<dbReference type="Gene3D" id="3.90.226.10">
    <property type="entry name" value="2-enoyl-CoA Hydratase, Chain A, domain 1"/>
    <property type="match status" value="1"/>
</dbReference>
<accession>A0ABW6B019</accession>
<dbReference type="PRINTS" id="PR00127">
    <property type="entry name" value="CLPPROTEASEP"/>
</dbReference>
<evidence type="ECO:0000256" key="4">
    <source>
        <dbReference type="ARBA" id="ARBA00022801"/>
    </source>
</evidence>
<evidence type="ECO:0000313" key="9">
    <source>
        <dbReference type="Proteomes" id="UP001597560"/>
    </source>
</evidence>
<feature type="region of interest" description="Disordered" evidence="7">
    <location>
        <begin position="300"/>
        <end position="326"/>
    </location>
</feature>
<protein>
    <recommendedName>
        <fullName evidence="6">ATP-dependent Clp protease proteolytic subunit</fullName>
    </recommendedName>
</protein>
<evidence type="ECO:0000256" key="5">
    <source>
        <dbReference type="ARBA" id="ARBA00022825"/>
    </source>
</evidence>
<dbReference type="Pfam" id="PF00574">
    <property type="entry name" value="CLP_protease"/>
    <property type="match status" value="1"/>
</dbReference>
<evidence type="ECO:0000313" key="8">
    <source>
        <dbReference type="EMBL" id="MFD2961616.1"/>
    </source>
</evidence>
<sequence>MTTIKIHDGVDDWGWPYYIGYYPLDAATIIKQIEAAAGDDLKIRISSGGGFVSAGWEIYNAIMLYKEEHSARVTVVIDGIAASIASVIAMAGDIVIMMRGSLLMVHKPTNGICGMLDADELKKEAEMLDKIQDVIVDIYAFKSGLDEDLIHEMMNEETWLKPSEALSLGFCDEIASGSAIKVITNSLQPYMNNMPRDMRTYCNRLLINNNSKMATKKTSKTLIKENKSIVNRVVRAFKDIFKFENAEAETADGGTIYFDGELNVGTAVYDDPEMTEVTADGEIELADGRIITVTDGEVSAVEEDEEDDAANGGNDDQVQNKGRLRQLQNKVKDLETENTELREQLEEANSILNKIKNVKSAGKPANRQQNFSKGKETNQADNFREEMRKRRESYKNKK</sequence>
<evidence type="ECO:0000256" key="2">
    <source>
        <dbReference type="ARBA" id="ARBA00022490"/>
    </source>
</evidence>
<dbReference type="Proteomes" id="UP001597560">
    <property type="component" value="Unassembled WGS sequence"/>
</dbReference>
<proteinExistence type="inferred from homology"/>
<reference evidence="9" key="1">
    <citation type="journal article" date="2019" name="Int. J. Syst. Evol. Microbiol.">
        <title>The Global Catalogue of Microorganisms (GCM) 10K type strain sequencing project: providing services to taxonomists for standard genome sequencing and annotation.</title>
        <authorList>
            <consortium name="The Broad Institute Genomics Platform"/>
            <consortium name="The Broad Institute Genome Sequencing Center for Infectious Disease"/>
            <person name="Wu L."/>
            <person name="Ma J."/>
        </authorList>
    </citation>
    <scope>NUCLEOTIDE SEQUENCE [LARGE SCALE GENOMIC DNA]</scope>
    <source>
        <strain evidence="9">KCTC 23098</strain>
    </source>
</reference>
<keyword evidence="4 8" id="KW-0378">Hydrolase</keyword>
<dbReference type="InterPro" id="IPR029045">
    <property type="entry name" value="ClpP/crotonase-like_dom_sf"/>
</dbReference>
<dbReference type="GO" id="GO:0008233">
    <property type="term" value="F:peptidase activity"/>
    <property type="evidence" value="ECO:0007669"/>
    <property type="project" value="UniProtKB-KW"/>
</dbReference>
<comment type="similarity">
    <text evidence="1 6">Belongs to the peptidase S14 family.</text>
</comment>
<name>A0ABW6B019_9SPHI</name>
<dbReference type="NCBIfam" id="NF045542">
    <property type="entry name" value="Clp_rel_HeadMat"/>
    <property type="match status" value="1"/>
</dbReference>
<feature type="compositionally biased region" description="Basic and acidic residues" evidence="7">
    <location>
        <begin position="373"/>
        <end position="398"/>
    </location>
</feature>
<evidence type="ECO:0000256" key="3">
    <source>
        <dbReference type="ARBA" id="ARBA00022670"/>
    </source>
</evidence>
<keyword evidence="5" id="KW-0720">Serine protease</keyword>
<dbReference type="InterPro" id="IPR023562">
    <property type="entry name" value="ClpP/TepA"/>
</dbReference>
<comment type="caution">
    <text evidence="8">The sequence shown here is derived from an EMBL/GenBank/DDBJ whole genome shotgun (WGS) entry which is preliminary data.</text>
</comment>
<feature type="compositionally biased region" description="Acidic residues" evidence="7">
    <location>
        <begin position="300"/>
        <end position="309"/>
    </location>
</feature>
<evidence type="ECO:0000256" key="6">
    <source>
        <dbReference type="RuleBase" id="RU003567"/>
    </source>
</evidence>
<evidence type="ECO:0000256" key="1">
    <source>
        <dbReference type="ARBA" id="ARBA00007039"/>
    </source>
</evidence>
<keyword evidence="3 8" id="KW-0645">Protease</keyword>
<dbReference type="PANTHER" id="PTHR10381:SF70">
    <property type="entry name" value="ATP-DEPENDENT CLP PROTEASE PROTEOLYTIC SUBUNIT"/>
    <property type="match status" value="1"/>
</dbReference>
<gene>
    <name evidence="8" type="ORF">ACFS6J_07465</name>
</gene>
<organism evidence="8 9">
    <name type="scientific">Olivibacter jilunii</name>
    <dbReference type="NCBI Taxonomy" id="985016"/>
    <lineage>
        <taxon>Bacteria</taxon>
        <taxon>Pseudomonadati</taxon>
        <taxon>Bacteroidota</taxon>
        <taxon>Sphingobacteriia</taxon>
        <taxon>Sphingobacteriales</taxon>
        <taxon>Sphingobacteriaceae</taxon>
        <taxon>Olivibacter</taxon>
    </lineage>
</organism>